<proteinExistence type="predicted"/>
<name>A0ABX5XXI3_9BACT</name>
<organism evidence="1 2">
    <name type="scientific">Stieleria magnilauensis</name>
    <dbReference type="NCBI Taxonomy" id="2527963"/>
    <lineage>
        <taxon>Bacteria</taxon>
        <taxon>Pseudomonadati</taxon>
        <taxon>Planctomycetota</taxon>
        <taxon>Planctomycetia</taxon>
        <taxon>Pirellulales</taxon>
        <taxon>Pirellulaceae</taxon>
        <taxon>Stieleria</taxon>
    </lineage>
</organism>
<evidence type="ECO:0000313" key="2">
    <source>
        <dbReference type="Proteomes" id="UP000318081"/>
    </source>
</evidence>
<protein>
    <submittedName>
        <fullName evidence="1">Uncharacterized protein</fullName>
    </submittedName>
</protein>
<sequence length="84" mass="9327">MSQNARAGQWGILEQMPSASAAFALTITHRRPQREQRADPTGTIFFQSRQPDRFSLARSVVAPFRYRQPAFSNCSAASISNVLA</sequence>
<reference evidence="1 2" key="1">
    <citation type="submission" date="2019-02" db="EMBL/GenBank/DDBJ databases">
        <title>Deep-cultivation of Planctomycetes and their phenomic and genomic characterization uncovers novel biology.</title>
        <authorList>
            <person name="Wiegand S."/>
            <person name="Jogler M."/>
            <person name="Boedeker C."/>
            <person name="Pinto D."/>
            <person name="Vollmers J."/>
            <person name="Rivas-Marin E."/>
            <person name="Kohn T."/>
            <person name="Peeters S.H."/>
            <person name="Heuer A."/>
            <person name="Rast P."/>
            <person name="Oberbeckmann S."/>
            <person name="Bunk B."/>
            <person name="Jeske O."/>
            <person name="Meyerdierks A."/>
            <person name="Storesund J.E."/>
            <person name="Kallscheuer N."/>
            <person name="Luecker S."/>
            <person name="Lage O.M."/>
            <person name="Pohl T."/>
            <person name="Merkel B.J."/>
            <person name="Hornburger P."/>
            <person name="Mueller R.-W."/>
            <person name="Bruemmer F."/>
            <person name="Labrenz M."/>
            <person name="Spormann A.M."/>
            <person name="Op den Camp H."/>
            <person name="Overmann J."/>
            <person name="Amann R."/>
            <person name="Jetten M.S.M."/>
            <person name="Mascher T."/>
            <person name="Medema M.H."/>
            <person name="Devos D.P."/>
            <person name="Kaster A.-K."/>
            <person name="Ovreas L."/>
            <person name="Rohde M."/>
            <person name="Galperin M.Y."/>
            <person name="Jogler C."/>
        </authorList>
    </citation>
    <scope>NUCLEOTIDE SEQUENCE [LARGE SCALE GENOMIC DNA]</scope>
    <source>
        <strain evidence="1 2">TBK1r</strain>
    </source>
</reference>
<gene>
    <name evidence="1" type="ORF">TBK1r_54310</name>
</gene>
<keyword evidence="2" id="KW-1185">Reference proteome</keyword>
<evidence type="ECO:0000313" key="1">
    <source>
        <dbReference type="EMBL" id="QDV86412.1"/>
    </source>
</evidence>
<dbReference type="Proteomes" id="UP000318081">
    <property type="component" value="Chromosome"/>
</dbReference>
<dbReference type="EMBL" id="CP036432">
    <property type="protein sequence ID" value="QDV86412.1"/>
    <property type="molecule type" value="Genomic_DNA"/>
</dbReference>
<accession>A0ABX5XXI3</accession>